<dbReference type="AlphaFoldDB" id="A0A1U7I6M0"/>
<proteinExistence type="predicted"/>
<dbReference type="Pfam" id="PF20530">
    <property type="entry name" value="DUF6745"/>
    <property type="match status" value="1"/>
</dbReference>
<protein>
    <recommendedName>
        <fullName evidence="1">DUF6745 domain-containing protein</fullName>
    </recommendedName>
</protein>
<dbReference type="Proteomes" id="UP000185860">
    <property type="component" value="Unassembled WGS sequence"/>
</dbReference>
<reference evidence="2 3" key="1">
    <citation type="submission" date="2016-11" db="EMBL/GenBank/DDBJ databases">
        <title>Draft Genome Sequences of Nine Cyanobacterial Strains from Diverse Habitats.</title>
        <authorList>
            <person name="Zhu T."/>
            <person name="Hou S."/>
            <person name="Lu X."/>
            <person name="Hess W.R."/>
        </authorList>
    </citation>
    <scope>NUCLEOTIDE SEQUENCE [LARGE SCALE GENOMIC DNA]</scope>
    <source>
        <strain evidence="2 3">IAM M-71</strain>
    </source>
</reference>
<comment type="caution">
    <text evidence="2">The sequence shown here is derived from an EMBL/GenBank/DDBJ whole genome shotgun (WGS) entry which is preliminary data.</text>
</comment>
<dbReference type="RefSeq" id="WP_073596664.1">
    <property type="nucleotide sequence ID" value="NZ_MRCE01000044.1"/>
</dbReference>
<dbReference type="STRING" id="454136.NIES2119_27385"/>
<evidence type="ECO:0000313" key="3">
    <source>
        <dbReference type="Proteomes" id="UP000185860"/>
    </source>
</evidence>
<accession>A0A1U7I6M0</accession>
<name>A0A1U7I6M0_9CYAN</name>
<feature type="domain" description="DUF6745" evidence="1">
    <location>
        <begin position="165"/>
        <end position="281"/>
    </location>
</feature>
<dbReference type="EMBL" id="MRCE01000044">
    <property type="protein sequence ID" value="OKH31954.1"/>
    <property type="molecule type" value="Genomic_DNA"/>
</dbReference>
<organism evidence="2 3">
    <name type="scientific">[Phormidium ambiguum] IAM M-71</name>
    <dbReference type="NCBI Taxonomy" id="454136"/>
    <lineage>
        <taxon>Bacteria</taxon>
        <taxon>Bacillati</taxon>
        <taxon>Cyanobacteriota</taxon>
        <taxon>Cyanophyceae</taxon>
        <taxon>Oscillatoriophycideae</taxon>
        <taxon>Aerosakkonematales</taxon>
        <taxon>Aerosakkonemataceae</taxon>
        <taxon>Floridanema</taxon>
    </lineage>
</organism>
<evidence type="ECO:0000259" key="1">
    <source>
        <dbReference type="Pfam" id="PF20530"/>
    </source>
</evidence>
<dbReference type="OrthoDB" id="489446at2"/>
<dbReference type="InterPro" id="IPR046633">
    <property type="entry name" value="DUF6745"/>
</dbReference>
<sequence length="287" mass="32999">MKARIKQLTTEQVFLIREYRDKWREIAISTDRIDRQKAALAIEAVYNAIGLQKPTIQFFDSPYAALQKPPSLLGSFLGGLLRGKIEKQLEIPPGSQLGSLVEKNLEIEAIDQLKRYLWTSIANQLGFQLGNSLWKQLRKELTSQNDNCIQPELWAVYASAFDYCISVLNCEYSPQKWQALQSVAKECGWIFPWKKTCFVCDRPSKLSFDNERRLHGEGMPAIQFTDGFSVYAYHGVVIPEKYGSIPSQEWQARWILEESDRELKQVLASGIGMRRIRQELGNIELDF</sequence>
<gene>
    <name evidence="2" type="ORF">NIES2119_27385</name>
</gene>
<evidence type="ECO:0000313" key="2">
    <source>
        <dbReference type="EMBL" id="OKH31954.1"/>
    </source>
</evidence>